<protein>
    <recommendedName>
        <fullName evidence="5">WxL domain-containing protein</fullName>
    </recommendedName>
</protein>
<dbReference type="EMBL" id="BMNH01000016">
    <property type="protein sequence ID" value="GGO74721.1"/>
    <property type="molecule type" value="Genomic_DNA"/>
</dbReference>
<feature type="chain" id="PRO_5038105004" description="WxL domain-containing protein" evidence="2">
    <location>
        <begin position="29"/>
        <end position="193"/>
    </location>
</feature>
<feature type="region of interest" description="Disordered" evidence="1">
    <location>
        <begin position="137"/>
        <end position="161"/>
    </location>
</feature>
<evidence type="ECO:0008006" key="5">
    <source>
        <dbReference type="Google" id="ProtNLM"/>
    </source>
</evidence>
<evidence type="ECO:0000313" key="4">
    <source>
        <dbReference type="Proteomes" id="UP000646523"/>
    </source>
</evidence>
<organism evidence="3 4">
    <name type="scientific">Nonomuraea cavernae</name>
    <dbReference type="NCBI Taxonomy" id="2045107"/>
    <lineage>
        <taxon>Bacteria</taxon>
        <taxon>Bacillati</taxon>
        <taxon>Actinomycetota</taxon>
        <taxon>Actinomycetes</taxon>
        <taxon>Streptosporangiales</taxon>
        <taxon>Streptosporangiaceae</taxon>
        <taxon>Nonomuraea</taxon>
    </lineage>
</organism>
<evidence type="ECO:0000256" key="1">
    <source>
        <dbReference type="SAM" id="MobiDB-lite"/>
    </source>
</evidence>
<name>A0A918DNZ0_9ACTN</name>
<keyword evidence="4" id="KW-1185">Reference proteome</keyword>
<reference evidence="3" key="1">
    <citation type="journal article" date="2014" name="Int. J. Syst. Evol. Microbiol.">
        <title>Complete genome sequence of Corynebacterium casei LMG S-19264T (=DSM 44701T), isolated from a smear-ripened cheese.</title>
        <authorList>
            <consortium name="US DOE Joint Genome Institute (JGI-PGF)"/>
            <person name="Walter F."/>
            <person name="Albersmeier A."/>
            <person name="Kalinowski J."/>
            <person name="Ruckert C."/>
        </authorList>
    </citation>
    <scope>NUCLEOTIDE SEQUENCE</scope>
    <source>
        <strain evidence="3">CGMCC 4.7368</strain>
    </source>
</reference>
<sequence>MLMSRFVTGGIGVAVALAAVAVAMPAGADICPQSTTCPTTVTFAVSSGDGLTITVPNGPVSIGGAAPGGLISGPIGTVTVDDTRAALSATWTATVSATSFTTGGGTPAETVPASSVFYWSGPATSISGAPAAAFVPGQPNAASRQSLNNPRTAFSKVSGSGNNSASWAPTIEVDVPAQAVAGTYTGTVNHSVA</sequence>
<feature type="signal peptide" evidence="2">
    <location>
        <begin position="1"/>
        <end position="28"/>
    </location>
</feature>
<evidence type="ECO:0000313" key="3">
    <source>
        <dbReference type="EMBL" id="GGO74721.1"/>
    </source>
</evidence>
<dbReference type="Proteomes" id="UP000646523">
    <property type="component" value="Unassembled WGS sequence"/>
</dbReference>
<evidence type="ECO:0000256" key="2">
    <source>
        <dbReference type="SAM" id="SignalP"/>
    </source>
</evidence>
<dbReference type="AlphaFoldDB" id="A0A918DNZ0"/>
<gene>
    <name evidence="3" type="ORF">GCM10012289_48060</name>
</gene>
<comment type="caution">
    <text evidence="3">The sequence shown here is derived from an EMBL/GenBank/DDBJ whole genome shotgun (WGS) entry which is preliminary data.</text>
</comment>
<accession>A0A918DNZ0</accession>
<reference evidence="3" key="2">
    <citation type="submission" date="2020-09" db="EMBL/GenBank/DDBJ databases">
        <authorList>
            <person name="Sun Q."/>
            <person name="Zhou Y."/>
        </authorList>
    </citation>
    <scope>NUCLEOTIDE SEQUENCE</scope>
    <source>
        <strain evidence="3">CGMCC 4.7368</strain>
    </source>
</reference>
<keyword evidence="2" id="KW-0732">Signal</keyword>
<feature type="compositionally biased region" description="Polar residues" evidence="1">
    <location>
        <begin position="140"/>
        <end position="161"/>
    </location>
</feature>
<proteinExistence type="predicted"/>